<evidence type="ECO:0000259" key="3">
    <source>
        <dbReference type="SMART" id="SM00499"/>
    </source>
</evidence>
<evidence type="ECO:0000256" key="1">
    <source>
        <dbReference type="RuleBase" id="RU000628"/>
    </source>
</evidence>
<dbReference type="InterPro" id="IPR036312">
    <property type="entry name" value="Bifun_inhib/LTP/seed_sf"/>
</dbReference>
<keyword evidence="2" id="KW-0732">Signal</keyword>
<dbReference type="EMBL" id="JAGGNH010000009">
    <property type="protein sequence ID" value="KAJ0963032.1"/>
    <property type="molecule type" value="Genomic_DNA"/>
</dbReference>
<feature type="signal peptide" evidence="2">
    <location>
        <begin position="1"/>
        <end position="20"/>
    </location>
</feature>
<dbReference type="SUPFAM" id="SSF47699">
    <property type="entry name" value="Bifunctional inhibitor/lipid-transfer protein/seed storage 2S albumin"/>
    <property type="match status" value="1"/>
</dbReference>
<evidence type="ECO:0000256" key="2">
    <source>
        <dbReference type="SAM" id="SignalP"/>
    </source>
</evidence>
<proteinExistence type="inferred from homology"/>
<reference evidence="4" key="2">
    <citation type="journal article" date="2022" name="Hortic Res">
        <title>The genome of Dioscorea zingiberensis sheds light on the biosynthesis, origin and evolution of the medicinally important diosgenin saponins.</title>
        <authorList>
            <person name="Li Y."/>
            <person name="Tan C."/>
            <person name="Li Z."/>
            <person name="Guo J."/>
            <person name="Li S."/>
            <person name="Chen X."/>
            <person name="Wang C."/>
            <person name="Dai X."/>
            <person name="Yang H."/>
            <person name="Song W."/>
            <person name="Hou L."/>
            <person name="Xu J."/>
            <person name="Tong Z."/>
            <person name="Xu A."/>
            <person name="Yuan X."/>
            <person name="Wang W."/>
            <person name="Yang Q."/>
            <person name="Chen L."/>
            <person name="Sun Z."/>
            <person name="Wang K."/>
            <person name="Pan B."/>
            <person name="Chen J."/>
            <person name="Bao Y."/>
            <person name="Liu F."/>
            <person name="Qi X."/>
            <person name="Gang D.R."/>
            <person name="Wen J."/>
            <person name="Li J."/>
        </authorList>
    </citation>
    <scope>NUCLEOTIDE SEQUENCE</scope>
    <source>
        <strain evidence="4">Dzin_1.0</strain>
    </source>
</reference>
<keyword evidence="5" id="KW-1185">Reference proteome</keyword>
<dbReference type="PRINTS" id="PR00382">
    <property type="entry name" value="LIPIDTRNSFER"/>
</dbReference>
<dbReference type="Gene3D" id="1.10.110.10">
    <property type="entry name" value="Plant lipid-transfer and hydrophobic proteins"/>
    <property type="match status" value="1"/>
</dbReference>
<dbReference type="GO" id="GO:0008289">
    <property type="term" value="F:lipid binding"/>
    <property type="evidence" value="ECO:0007669"/>
    <property type="project" value="UniProtKB-KW"/>
</dbReference>
<dbReference type="AlphaFoldDB" id="A0A9D5H4I5"/>
<name>A0A9D5H4I5_9LILI</name>
<accession>A0A9D5H4I5</accession>
<dbReference type="InterPro" id="IPR016140">
    <property type="entry name" value="Bifunc_inhib/LTP/seed_store"/>
</dbReference>
<feature type="domain" description="Bifunctional inhibitor/plant lipid transfer protein/seed storage helical" evidence="3">
    <location>
        <begin position="26"/>
        <end position="112"/>
    </location>
</feature>
<comment type="similarity">
    <text evidence="1">Belongs to the plant LTP family.</text>
</comment>
<feature type="chain" id="PRO_5038941955" description="Non-specific lipid-transfer protein" evidence="2">
    <location>
        <begin position="21"/>
        <end position="116"/>
    </location>
</feature>
<dbReference type="CDD" id="cd01960">
    <property type="entry name" value="nsLTP1"/>
    <property type="match status" value="1"/>
</dbReference>
<keyword evidence="1" id="KW-0446">Lipid-binding</keyword>
<sequence>MARLLLLVSMALTFSALAIADTHSDCGLAQTAFGPCVPYMIGQDQKASAQCCQGLQAVKDLANSPAAGQTICECLKSELDSAGPINSELASGLPGQCRIPINVIPTSSTFDCKKLA</sequence>
<reference evidence="4" key="1">
    <citation type="submission" date="2021-03" db="EMBL/GenBank/DDBJ databases">
        <authorList>
            <person name="Li Z."/>
            <person name="Yang C."/>
        </authorList>
    </citation>
    <scope>NUCLEOTIDE SEQUENCE</scope>
    <source>
        <strain evidence="4">Dzin_1.0</strain>
        <tissue evidence="4">Leaf</tissue>
    </source>
</reference>
<dbReference type="SMART" id="SM00499">
    <property type="entry name" value="AAI"/>
    <property type="match status" value="1"/>
</dbReference>
<gene>
    <name evidence="4" type="ORF">J5N97_028154</name>
</gene>
<protein>
    <recommendedName>
        <fullName evidence="1">Non-specific lipid-transfer protein</fullName>
    </recommendedName>
</protein>
<comment type="caution">
    <text evidence="4">The sequence shown here is derived from an EMBL/GenBank/DDBJ whole genome shotgun (WGS) entry which is preliminary data.</text>
</comment>
<dbReference type="PANTHER" id="PTHR33076">
    <property type="entry name" value="NON-SPECIFIC LIPID-TRANSFER PROTEIN 2-RELATED"/>
    <property type="match status" value="1"/>
</dbReference>
<dbReference type="InterPro" id="IPR000528">
    <property type="entry name" value="Plant_nsLTP"/>
</dbReference>
<evidence type="ECO:0000313" key="4">
    <source>
        <dbReference type="EMBL" id="KAJ0963032.1"/>
    </source>
</evidence>
<evidence type="ECO:0000313" key="5">
    <source>
        <dbReference type="Proteomes" id="UP001085076"/>
    </source>
</evidence>
<dbReference type="Pfam" id="PF00234">
    <property type="entry name" value="Tryp_alpha_amyl"/>
    <property type="match status" value="1"/>
</dbReference>
<dbReference type="OrthoDB" id="759880at2759"/>
<comment type="function">
    <text evidence="1">Plant non-specific lipid-transfer proteins transfer phospholipids as well as galactolipids across membranes. May play a role in wax or cutin deposition in the cell walls of expanding epidermal cells and certain secretory tissues.</text>
</comment>
<dbReference type="Proteomes" id="UP001085076">
    <property type="component" value="Miscellaneous, Linkage group lg09"/>
</dbReference>
<dbReference type="GO" id="GO:0006869">
    <property type="term" value="P:lipid transport"/>
    <property type="evidence" value="ECO:0007669"/>
    <property type="project" value="InterPro"/>
</dbReference>
<organism evidence="4 5">
    <name type="scientific">Dioscorea zingiberensis</name>
    <dbReference type="NCBI Taxonomy" id="325984"/>
    <lineage>
        <taxon>Eukaryota</taxon>
        <taxon>Viridiplantae</taxon>
        <taxon>Streptophyta</taxon>
        <taxon>Embryophyta</taxon>
        <taxon>Tracheophyta</taxon>
        <taxon>Spermatophyta</taxon>
        <taxon>Magnoliopsida</taxon>
        <taxon>Liliopsida</taxon>
        <taxon>Dioscoreales</taxon>
        <taxon>Dioscoreaceae</taxon>
        <taxon>Dioscorea</taxon>
    </lineage>
</organism>
<keyword evidence="1" id="KW-0813">Transport</keyword>